<dbReference type="AlphaFoldDB" id="A0A3S5BUK6"/>
<dbReference type="EMBL" id="LR134521">
    <property type="protein sequence ID" value="VEJ29570.1"/>
    <property type="molecule type" value="Genomic_DNA"/>
</dbReference>
<evidence type="ECO:0000313" key="2">
    <source>
        <dbReference type="Proteomes" id="UP000270988"/>
    </source>
</evidence>
<gene>
    <name evidence="1" type="ORF">NCTC10918_00830</name>
</gene>
<reference evidence="1 2" key="1">
    <citation type="submission" date="2018-12" db="EMBL/GenBank/DDBJ databases">
        <authorList>
            <consortium name="Pathogen Informatics"/>
        </authorList>
    </citation>
    <scope>NUCLEOTIDE SEQUENCE [LARGE SCALE GENOMIC DNA]</scope>
    <source>
        <strain evidence="1 2">NCTC10918</strain>
    </source>
</reference>
<evidence type="ECO:0000313" key="1">
    <source>
        <dbReference type="EMBL" id="VEJ29570.1"/>
    </source>
</evidence>
<sequence length="37" mass="4113">MENSEILGLPELATETTLLAVHMKNASYTYPSRAFRG</sequence>
<protein>
    <submittedName>
        <fullName evidence="1">Uncharacterized protein</fullName>
    </submittedName>
</protein>
<name>A0A3S5BUK6_9MICC</name>
<proteinExistence type="predicted"/>
<organism evidence="1 2">
    <name type="scientific">Rothia dentocariosa</name>
    <dbReference type="NCBI Taxonomy" id="2047"/>
    <lineage>
        <taxon>Bacteria</taxon>
        <taxon>Bacillati</taxon>
        <taxon>Actinomycetota</taxon>
        <taxon>Actinomycetes</taxon>
        <taxon>Micrococcales</taxon>
        <taxon>Micrococcaceae</taxon>
        <taxon>Rothia</taxon>
    </lineage>
</organism>
<accession>A0A3S5BUK6</accession>
<dbReference type="Proteomes" id="UP000270988">
    <property type="component" value="Chromosome"/>
</dbReference>